<dbReference type="EMBL" id="CP155571">
    <property type="protein sequence ID" value="XFO74837.1"/>
    <property type="molecule type" value="Genomic_DNA"/>
</dbReference>
<reference evidence="1" key="1">
    <citation type="submission" date="2024-05" db="EMBL/GenBank/DDBJ databases">
        <title>Isolation and characterization of Sporomusa carbonis sp. nov., a carboxydotrophic hydrogenogen in the genus of Sporomusa isolated from a charcoal burning pile.</title>
        <authorList>
            <person name="Boeer T."/>
            <person name="Rosenbaum F."/>
            <person name="Eysell L."/>
            <person name="Mueller V."/>
            <person name="Daniel R."/>
            <person name="Poehlein A."/>
        </authorList>
    </citation>
    <scope>NUCLEOTIDE SEQUENCE [LARGE SCALE GENOMIC DNA]</scope>
    <source>
        <strain evidence="1">DSM 3132</strain>
    </source>
</reference>
<name>A0ABZ3J8W1_SPOA4</name>
<organism evidence="1 2">
    <name type="scientific">Sporomusa acidovorans (strain ATCC 49682 / DSM 3132 / Mol)</name>
    <dbReference type="NCBI Taxonomy" id="1123286"/>
    <lineage>
        <taxon>Bacteria</taxon>
        <taxon>Bacillati</taxon>
        <taxon>Bacillota</taxon>
        <taxon>Negativicutes</taxon>
        <taxon>Selenomonadales</taxon>
        <taxon>Sporomusaceae</taxon>
        <taxon>Sporomusa</taxon>
    </lineage>
</organism>
<dbReference type="Proteomes" id="UP000216052">
    <property type="component" value="Chromosome"/>
</dbReference>
<keyword evidence="2" id="KW-1185">Reference proteome</keyword>
<proteinExistence type="predicted"/>
<accession>A0ABZ3J8W1</accession>
<sequence length="79" mass="9242">MPSARVHLVDGFFHYKGILKACDVFCRKRKGKLELMKIINIEGGLEWKNYEYLYCNDSAAYKQQTREVDASWEVLTHGK</sequence>
<evidence type="ECO:0000313" key="1">
    <source>
        <dbReference type="EMBL" id="XFO74837.1"/>
    </source>
</evidence>
<protein>
    <submittedName>
        <fullName evidence="1">Uncharacterized protein</fullName>
    </submittedName>
</protein>
<gene>
    <name evidence="1" type="ORF">SPACI_049480</name>
</gene>
<evidence type="ECO:0000313" key="2">
    <source>
        <dbReference type="Proteomes" id="UP000216052"/>
    </source>
</evidence>